<evidence type="ECO:0000256" key="1">
    <source>
        <dbReference type="SAM" id="MobiDB-lite"/>
    </source>
</evidence>
<dbReference type="Gene3D" id="3.10.129.10">
    <property type="entry name" value="Hotdog Thioesterase"/>
    <property type="match status" value="1"/>
</dbReference>
<feature type="region of interest" description="Disordered" evidence="1">
    <location>
        <begin position="132"/>
        <end position="190"/>
    </location>
</feature>
<keyword evidence="2" id="KW-0472">Membrane</keyword>
<dbReference type="PANTHER" id="PTHR47260:SF1">
    <property type="entry name" value="UPF0644 PROTEIN PB2B4.06"/>
    <property type="match status" value="1"/>
</dbReference>
<proteinExistence type="predicted"/>
<evidence type="ECO:0000259" key="3">
    <source>
        <dbReference type="Pfam" id="PF03061"/>
    </source>
</evidence>
<name>A0AA39ZCS1_9PEZI</name>
<dbReference type="InterPro" id="IPR052061">
    <property type="entry name" value="PTE-AB_protein"/>
</dbReference>
<keyword evidence="5" id="KW-1185">Reference proteome</keyword>
<dbReference type="SUPFAM" id="SSF54637">
    <property type="entry name" value="Thioesterase/thiol ester dehydrase-isomerase"/>
    <property type="match status" value="1"/>
</dbReference>
<feature type="region of interest" description="Disordered" evidence="1">
    <location>
        <begin position="1"/>
        <end position="21"/>
    </location>
</feature>
<feature type="compositionally biased region" description="Low complexity" evidence="1">
    <location>
        <begin position="178"/>
        <end position="189"/>
    </location>
</feature>
<reference evidence="4" key="1">
    <citation type="submission" date="2023-06" db="EMBL/GenBank/DDBJ databases">
        <title>Genome-scale phylogeny and comparative genomics of the fungal order Sordariales.</title>
        <authorList>
            <consortium name="Lawrence Berkeley National Laboratory"/>
            <person name="Hensen N."/>
            <person name="Bonometti L."/>
            <person name="Westerberg I."/>
            <person name="Brannstrom I.O."/>
            <person name="Guillou S."/>
            <person name="Cros-Aarteil S."/>
            <person name="Calhoun S."/>
            <person name="Haridas S."/>
            <person name="Kuo A."/>
            <person name="Mondo S."/>
            <person name="Pangilinan J."/>
            <person name="Riley R."/>
            <person name="Labutti K."/>
            <person name="Andreopoulos B."/>
            <person name="Lipzen A."/>
            <person name="Chen C."/>
            <person name="Yanf M."/>
            <person name="Daum C."/>
            <person name="Ng V."/>
            <person name="Clum A."/>
            <person name="Steindorff A."/>
            <person name="Ohm R."/>
            <person name="Martin F."/>
            <person name="Silar P."/>
            <person name="Natvig D."/>
            <person name="Lalanne C."/>
            <person name="Gautier V."/>
            <person name="Ament-Velasquez S.L."/>
            <person name="Kruys A."/>
            <person name="Hutchinson M.I."/>
            <person name="Powell A.J."/>
            <person name="Barry K."/>
            <person name="Miller A.N."/>
            <person name="Grigoriev I.V."/>
            <person name="Debuchy R."/>
            <person name="Gladieux P."/>
            <person name="Thoren M.H."/>
            <person name="Johannesson H."/>
        </authorList>
    </citation>
    <scope>NUCLEOTIDE SEQUENCE</scope>
    <source>
        <strain evidence="4">CBS 307.81</strain>
    </source>
</reference>
<dbReference type="InterPro" id="IPR029069">
    <property type="entry name" value="HotDog_dom_sf"/>
</dbReference>
<organism evidence="4 5">
    <name type="scientific">Cercophora samala</name>
    <dbReference type="NCBI Taxonomy" id="330535"/>
    <lineage>
        <taxon>Eukaryota</taxon>
        <taxon>Fungi</taxon>
        <taxon>Dikarya</taxon>
        <taxon>Ascomycota</taxon>
        <taxon>Pezizomycotina</taxon>
        <taxon>Sordariomycetes</taxon>
        <taxon>Sordariomycetidae</taxon>
        <taxon>Sordariales</taxon>
        <taxon>Lasiosphaeriaceae</taxon>
        <taxon>Cercophora</taxon>
    </lineage>
</organism>
<dbReference type="PANTHER" id="PTHR47260">
    <property type="entry name" value="UPF0644 PROTEIN PB2B4.06"/>
    <property type="match status" value="1"/>
</dbReference>
<dbReference type="CDD" id="cd03443">
    <property type="entry name" value="PaaI_thioesterase"/>
    <property type="match status" value="1"/>
</dbReference>
<evidence type="ECO:0000313" key="5">
    <source>
        <dbReference type="Proteomes" id="UP001174997"/>
    </source>
</evidence>
<evidence type="ECO:0000256" key="2">
    <source>
        <dbReference type="SAM" id="Phobius"/>
    </source>
</evidence>
<keyword evidence="2" id="KW-0812">Transmembrane</keyword>
<feature type="region of interest" description="Disordered" evidence="1">
    <location>
        <begin position="419"/>
        <end position="439"/>
    </location>
</feature>
<feature type="region of interest" description="Disordered" evidence="1">
    <location>
        <begin position="61"/>
        <end position="84"/>
    </location>
</feature>
<feature type="compositionally biased region" description="Polar residues" evidence="1">
    <location>
        <begin position="71"/>
        <end position="83"/>
    </location>
</feature>
<accession>A0AA39ZCS1</accession>
<feature type="compositionally biased region" description="Pro residues" evidence="1">
    <location>
        <begin position="142"/>
        <end position="151"/>
    </location>
</feature>
<evidence type="ECO:0000313" key="4">
    <source>
        <dbReference type="EMBL" id="KAK0668518.1"/>
    </source>
</evidence>
<comment type="caution">
    <text evidence="4">The sequence shown here is derived from an EMBL/GenBank/DDBJ whole genome shotgun (WGS) entry which is preliminary data.</text>
</comment>
<feature type="compositionally biased region" description="Low complexity" evidence="1">
    <location>
        <begin position="152"/>
        <end position="169"/>
    </location>
</feature>
<gene>
    <name evidence="4" type="ORF">QBC41DRAFT_121305</name>
</gene>
<keyword evidence="2" id="KW-1133">Transmembrane helix</keyword>
<sequence>MWMSQIVQTPAPIEHPCRGKNKQAPLQNAWHRTLSSANQQQGANLRPFSSSHLCLASARTERGNRHGAVNPPSTETDSTNLPRVTSADRRVHNRITNPKMVPRIHTYRPLLRLAQRHISVQPRPNLAAVTAAPFSTSRPTRNQPPPSPPSQTPSEPLPETTPETIRLTDTPPPPPTEPLITKNIPNPSSRPRRRLVSRLLFAGTFLLLGTVGGSTLRLFISPPTPPVPGSPEDSYVISTLESQASQLPIVQQLSSDPSWTSWTAYNTLPDAHRAQHITAHTLRGSRGVGGYQRIFHNPSTGELVSVIFFGPATIGWPGVVHGGCLATILDESCGRAAFKQWGGMAGVTANLNIEYKKATLANGFYIIRVRPRTEEELPEHERGKRHYKSWVDAVIEEPATGHVTVKAEALFVGGKGSGKGEGQKKFSWGGKVQDAHAEF</sequence>
<dbReference type="AlphaFoldDB" id="A0AA39ZCS1"/>
<dbReference type="Pfam" id="PF03061">
    <property type="entry name" value="4HBT"/>
    <property type="match status" value="1"/>
</dbReference>
<dbReference type="InterPro" id="IPR006683">
    <property type="entry name" value="Thioestr_dom"/>
</dbReference>
<protein>
    <submittedName>
        <fullName evidence="4">HotDog domain-containing protein</fullName>
    </submittedName>
</protein>
<feature type="domain" description="Thioesterase" evidence="3">
    <location>
        <begin position="318"/>
        <end position="358"/>
    </location>
</feature>
<dbReference type="EMBL" id="JAULSY010000055">
    <property type="protein sequence ID" value="KAK0668518.1"/>
    <property type="molecule type" value="Genomic_DNA"/>
</dbReference>
<feature type="transmembrane region" description="Helical" evidence="2">
    <location>
        <begin position="199"/>
        <end position="220"/>
    </location>
</feature>
<dbReference type="Proteomes" id="UP001174997">
    <property type="component" value="Unassembled WGS sequence"/>
</dbReference>